<dbReference type="GO" id="GO:0009253">
    <property type="term" value="P:peptidoglycan catabolic process"/>
    <property type="evidence" value="ECO:0007669"/>
    <property type="project" value="InterPro"/>
</dbReference>
<dbReference type="InterPro" id="IPR002152">
    <property type="entry name" value="Glyco_hydro_23"/>
</dbReference>
<proteinExistence type="evidence at transcript level"/>
<name>A0A915VHA1_TRISC</name>
<dbReference type="AlphaFoldDB" id="A0A915VHA1"/>
<reference evidence="6" key="1">
    <citation type="submission" date="2022-04" db="EMBL/GenBank/DDBJ databases">
        <title>C-type lysozyme is a major bacteriolytic enzyme in the blood of the banded houndshark Triakis scyllium.</title>
        <authorList>
            <person name="Kondo H."/>
            <person name="Murotani F."/>
            <person name="Koiwai K."/>
            <person name="Hirono I."/>
        </authorList>
    </citation>
    <scope>NUCLEOTIDE SEQUENCE</scope>
</reference>
<sequence length="60" mass="6663">MSSFYGDITKIDTTGASAMTAKQDKLSEIGVAASHKLMETDLERVNKYKTLINKSPRLTR</sequence>
<comment type="catalytic activity">
    <reaction evidence="1">
        <text>Hydrolysis of (1-&gt;4)-beta-linkages between N-acetylmuramic acid and N-acetyl-D-glucosamine residues in a peptidoglycan and between N-acetyl-D-glucosamine residues in chitodextrins.</text>
        <dbReference type="EC" id="3.2.1.17"/>
    </reaction>
</comment>
<keyword evidence="4" id="KW-0929">Antimicrobial</keyword>
<dbReference type="PRINTS" id="PR00749">
    <property type="entry name" value="LYSOZYMEG"/>
</dbReference>
<dbReference type="GO" id="GO:0005576">
    <property type="term" value="C:extracellular region"/>
    <property type="evidence" value="ECO:0007669"/>
    <property type="project" value="TreeGrafter"/>
</dbReference>
<evidence type="ECO:0000313" key="6">
    <source>
        <dbReference type="EMBL" id="BDH78620.1"/>
    </source>
</evidence>
<dbReference type="GO" id="GO:0003796">
    <property type="term" value="F:lysozyme activity"/>
    <property type="evidence" value="ECO:0007669"/>
    <property type="project" value="UniProtKB-EC"/>
</dbReference>
<protein>
    <recommendedName>
        <fullName evidence="3">Lysozyme g</fullName>
        <ecNumber evidence="2">3.2.1.17</ecNumber>
    </recommendedName>
    <alternativeName>
        <fullName evidence="5">1,4-beta-N-acetylmuramidase</fullName>
    </alternativeName>
</protein>
<dbReference type="PANTHER" id="PTHR31698:SF8">
    <property type="entry name" value="LYSOZYME G-RELATED"/>
    <property type="match status" value="1"/>
</dbReference>
<evidence type="ECO:0000256" key="5">
    <source>
        <dbReference type="ARBA" id="ARBA00031262"/>
    </source>
</evidence>
<evidence type="ECO:0000256" key="1">
    <source>
        <dbReference type="ARBA" id="ARBA00000632"/>
    </source>
</evidence>
<dbReference type="EC" id="3.2.1.17" evidence="2"/>
<evidence type="ECO:0000256" key="2">
    <source>
        <dbReference type="ARBA" id="ARBA00012732"/>
    </source>
</evidence>
<dbReference type="GO" id="GO:0050830">
    <property type="term" value="P:defense response to Gram-positive bacterium"/>
    <property type="evidence" value="ECO:0007669"/>
    <property type="project" value="TreeGrafter"/>
</dbReference>
<gene>
    <name evidence="6" type="primary">TsLysG-1</name>
</gene>
<dbReference type="EMBL" id="LC704943">
    <property type="protein sequence ID" value="BDH78620.1"/>
    <property type="molecule type" value="mRNA"/>
</dbReference>
<evidence type="ECO:0000256" key="4">
    <source>
        <dbReference type="ARBA" id="ARBA00022638"/>
    </source>
</evidence>
<dbReference type="Gene3D" id="1.10.530.10">
    <property type="match status" value="1"/>
</dbReference>
<accession>A0A915VHA1</accession>
<dbReference type="PANTHER" id="PTHR31698">
    <property type="entry name" value="LYSOZYME G FAMILY MEMBER"/>
    <property type="match status" value="1"/>
</dbReference>
<keyword evidence="4" id="KW-0081">Bacteriolytic enzyme</keyword>
<evidence type="ECO:0000256" key="3">
    <source>
        <dbReference type="ARBA" id="ARBA00016485"/>
    </source>
</evidence>
<dbReference type="GO" id="GO:0031640">
    <property type="term" value="P:killing of cells of another organism"/>
    <property type="evidence" value="ECO:0007669"/>
    <property type="project" value="UniProtKB-KW"/>
</dbReference>
<organism evidence="6">
    <name type="scientific">Triakis scyllium</name>
    <name type="common">Banded houndshark</name>
    <name type="synonym">Hemigaleus pingi</name>
    <dbReference type="NCBI Taxonomy" id="30494"/>
    <lineage>
        <taxon>Eukaryota</taxon>
        <taxon>Metazoa</taxon>
        <taxon>Chordata</taxon>
        <taxon>Craniata</taxon>
        <taxon>Vertebrata</taxon>
        <taxon>Chondrichthyes</taxon>
        <taxon>Elasmobranchii</taxon>
        <taxon>Galeomorphii</taxon>
        <taxon>Galeoidea</taxon>
        <taxon>Carcharhiniformes</taxon>
        <taxon>Triakidae</taxon>
        <taxon>Triakis</taxon>
    </lineage>
</organism>